<proteinExistence type="predicted"/>
<reference evidence="2" key="4">
    <citation type="submission" date="2025-09" db="UniProtKB">
        <authorList>
            <consortium name="Ensembl"/>
        </authorList>
    </citation>
    <scope>IDENTIFICATION</scope>
</reference>
<keyword evidence="3" id="KW-1185">Reference proteome</keyword>
<feature type="chain" id="PRO_5003577509" evidence="1">
    <location>
        <begin position="24"/>
        <end position="45"/>
    </location>
</feature>
<evidence type="ECO:0000256" key="1">
    <source>
        <dbReference type="SAM" id="SignalP"/>
    </source>
</evidence>
<reference evidence="2" key="2">
    <citation type="journal article" date="2008" name="Genome Biol.">
        <title>Improved genome assembly and evidence-based global gene model set for the chordate Ciona intestinalis: new insight into intron and operon populations.</title>
        <authorList>
            <person name="Satou Y."/>
            <person name="Mineta K."/>
            <person name="Ogasawara M."/>
            <person name="Sasakura Y."/>
            <person name="Shoguchi E."/>
            <person name="Ueno K."/>
            <person name="Yamada L."/>
            <person name="Matsumoto J."/>
            <person name="Wasserscheid J."/>
            <person name="Dewar K."/>
            <person name="Wiley G.B."/>
            <person name="Macmil S.L."/>
            <person name="Roe B.A."/>
            <person name="Zeller R.W."/>
            <person name="Hastings K.E."/>
            <person name="Lemaire P."/>
            <person name="Lindquist E."/>
            <person name="Endo T."/>
            <person name="Hotta K."/>
            <person name="Inaba K."/>
        </authorList>
    </citation>
    <scope>NUCLEOTIDE SEQUENCE [LARGE SCALE GENOMIC DNA]</scope>
    <source>
        <strain evidence="2">wild type</strain>
    </source>
</reference>
<reference evidence="2" key="3">
    <citation type="submission" date="2025-08" db="UniProtKB">
        <authorList>
            <consortium name="Ensembl"/>
        </authorList>
    </citation>
    <scope>IDENTIFICATION</scope>
</reference>
<dbReference type="InParanoid" id="H2XV13"/>
<keyword evidence="1" id="KW-0732">Signal</keyword>
<protein>
    <submittedName>
        <fullName evidence="2">Uncharacterized protein</fullName>
    </submittedName>
</protein>
<dbReference type="HOGENOM" id="CLU_3207337_0_0_1"/>
<reference evidence="3" key="1">
    <citation type="journal article" date="2002" name="Science">
        <title>The draft genome of Ciona intestinalis: insights into chordate and vertebrate origins.</title>
        <authorList>
            <person name="Dehal P."/>
            <person name="Satou Y."/>
            <person name="Campbell R.K."/>
            <person name="Chapman J."/>
            <person name="Degnan B."/>
            <person name="De Tomaso A."/>
            <person name="Davidson B."/>
            <person name="Di Gregorio A."/>
            <person name="Gelpke M."/>
            <person name="Goodstein D.M."/>
            <person name="Harafuji N."/>
            <person name="Hastings K.E."/>
            <person name="Ho I."/>
            <person name="Hotta K."/>
            <person name="Huang W."/>
            <person name="Kawashima T."/>
            <person name="Lemaire P."/>
            <person name="Martinez D."/>
            <person name="Meinertzhagen I.A."/>
            <person name="Necula S."/>
            <person name="Nonaka M."/>
            <person name="Putnam N."/>
            <person name="Rash S."/>
            <person name="Saiga H."/>
            <person name="Satake M."/>
            <person name="Terry A."/>
            <person name="Yamada L."/>
            <person name="Wang H.G."/>
            <person name="Awazu S."/>
            <person name="Azumi K."/>
            <person name="Boore J."/>
            <person name="Branno M."/>
            <person name="Chin-Bow S."/>
            <person name="DeSantis R."/>
            <person name="Doyle S."/>
            <person name="Francino P."/>
            <person name="Keys D.N."/>
            <person name="Haga S."/>
            <person name="Hayashi H."/>
            <person name="Hino K."/>
            <person name="Imai K.S."/>
            <person name="Inaba K."/>
            <person name="Kano S."/>
            <person name="Kobayashi K."/>
            <person name="Kobayashi M."/>
            <person name="Lee B.I."/>
            <person name="Makabe K.W."/>
            <person name="Manohar C."/>
            <person name="Matassi G."/>
            <person name="Medina M."/>
            <person name="Mochizuki Y."/>
            <person name="Mount S."/>
            <person name="Morishita T."/>
            <person name="Miura S."/>
            <person name="Nakayama A."/>
            <person name="Nishizaka S."/>
            <person name="Nomoto H."/>
            <person name="Ohta F."/>
            <person name="Oishi K."/>
            <person name="Rigoutsos I."/>
            <person name="Sano M."/>
            <person name="Sasaki A."/>
            <person name="Sasakura Y."/>
            <person name="Shoguchi E."/>
            <person name="Shin-i T."/>
            <person name="Spagnuolo A."/>
            <person name="Stainier D."/>
            <person name="Suzuki M.M."/>
            <person name="Tassy O."/>
            <person name="Takatori N."/>
            <person name="Tokuoka M."/>
            <person name="Yagi K."/>
            <person name="Yoshizaki F."/>
            <person name="Wada S."/>
            <person name="Zhang C."/>
            <person name="Hyatt P.D."/>
            <person name="Larimer F."/>
            <person name="Detter C."/>
            <person name="Doggett N."/>
            <person name="Glavina T."/>
            <person name="Hawkins T."/>
            <person name="Richardson P."/>
            <person name="Lucas S."/>
            <person name="Kohara Y."/>
            <person name="Levine M."/>
            <person name="Satoh N."/>
            <person name="Rokhsar D.S."/>
        </authorList>
    </citation>
    <scope>NUCLEOTIDE SEQUENCE [LARGE SCALE GENOMIC DNA]</scope>
</reference>
<dbReference type="Ensembl" id="ENSCINT00000031705.1">
    <property type="protein sequence ID" value="ENSCINP00000033497.1"/>
    <property type="gene ID" value="ENSCING00000019355.1"/>
</dbReference>
<dbReference type="EMBL" id="EAAA01002597">
    <property type="status" value="NOT_ANNOTATED_CDS"/>
    <property type="molecule type" value="Genomic_DNA"/>
</dbReference>
<organism evidence="2 3">
    <name type="scientific">Ciona intestinalis</name>
    <name type="common">Transparent sea squirt</name>
    <name type="synonym">Ascidia intestinalis</name>
    <dbReference type="NCBI Taxonomy" id="7719"/>
    <lineage>
        <taxon>Eukaryota</taxon>
        <taxon>Metazoa</taxon>
        <taxon>Chordata</taxon>
        <taxon>Tunicata</taxon>
        <taxon>Ascidiacea</taxon>
        <taxon>Phlebobranchia</taxon>
        <taxon>Cionidae</taxon>
        <taxon>Ciona</taxon>
    </lineage>
</organism>
<sequence length="45" mass="5212">MFGHYSSLFTLLLILHRISLQNSRRVKCLDYNCTKLLSGGPCQQR</sequence>
<feature type="signal peptide" evidence="1">
    <location>
        <begin position="1"/>
        <end position="23"/>
    </location>
</feature>
<accession>H2XV13</accession>
<evidence type="ECO:0000313" key="3">
    <source>
        <dbReference type="Proteomes" id="UP000008144"/>
    </source>
</evidence>
<name>H2XV13_CIOIN</name>
<dbReference type="AlphaFoldDB" id="H2XV13"/>
<evidence type="ECO:0000313" key="2">
    <source>
        <dbReference type="Ensembl" id="ENSCINP00000033497.1"/>
    </source>
</evidence>
<dbReference type="Proteomes" id="UP000008144">
    <property type="component" value="Chromosome 8"/>
</dbReference>